<reference evidence="3" key="2">
    <citation type="submission" date="2020-05" db="UniProtKB">
        <authorList>
            <consortium name="EnsemblMetazoa"/>
        </authorList>
    </citation>
    <scope>IDENTIFICATION</scope>
    <source>
        <strain evidence="3">IAEA</strain>
    </source>
</reference>
<dbReference type="EMBL" id="JXJN01003588">
    <property type="status" value="NOT_ANNOTATED_CDS"/>
    <property type="molecule type" value="Genomic_DNA"/>
</dbReference>
<evidence type="ECO:0008006" key="5">
    <source>
        <dbReference type="Google" id="ProtNLM"/>
    </source>
</evidence>
<protein>
    <recommendedName>
        <fullName evidence="5">Secreted protein</fullName>
    </recommendedName>
</protein>
<keyword evidence="1" id="KW-0812">Transmembrane</keyword>
<dbReference type="AlphaFoldDB" id="A0A1B0AUB4"/>
<feature type="signal peptide" evidence="2">
    <location>
        <begin position="1"/>
        <end position="22"/>
    </location>
</feature>
<feature type="transmembrane region" description="Helical" evidence="1">
    <location>
        <begin position="53"/>
        <end position="72"/>
    </location>
</feature>
<accession>A0A1B0AUB4</accession>
<evidence type="ECO:0000256" key="1">
    <source>
        <dbReference type="SAM" id="Phobius"/>
    </source>
</evidence>
<evidence type="ECO:0000313" key="4">
    <source>
        <dbReference type="Proteomes" id="UP000092460"/>
    </source>
</evidence>
<dbReference type="Proteomes" id="UP000092460">
    <property type="component" value="Unassembled WGS sequence"/>
</dbReference>
<proteinExistence type="predicted"/>
<reference evidence="4" key="1">
    <citation type="submission" date="2015-01" db="EMBL/GenBank/DDBJ databases">
        <authorList>
            <person name="Aksoy S."/>
            <person name="Warren W."/>
            <person name="Wilson R.K."/>
        </authorList>
    </citation>
    <scope>NUCLEOTIDE SEQUENCE [LARGE SCALE GENOMIC DNA]</scope>
    <source>
        <strain evidence="4">IAEA</strain>
    </source>
</reference>
<keyword evidence="1" id="KW-0472">Membrane</keyword>
<sequence>MKQINSFEFVGWLLVASPLVICRQCLVSGVTQKISTDYSKNIISSKKLRRKNKITVLLFIVPPVVFNIDVIIRDKKSTVVILK</sequence>
<keyword evidence="2" id="KW-0732">Signal</keyword>
<evidence type="ECO:0000256" key="2">
    <source>
        <dbReference type="SAM" id="SignalP"/>
    </source>
</evidence>
<organism evidence="3 4">
    <name type="scientific">Glossina palpalis gambiensis</name>
    <dbReference type="NCBI Taxonomy" id="67801"/>
    <lineage>
        <taxon>Eukaryota</taxon>
        <taxon>Metazoa</taxon>
        <taxon>Ecdysozoa</taxon>
        <taxon>Arthropoda</taxon>
        <taxon>Hexapoda</taxon>
        <taxon>Insecta</taxon>
        <taxon>Pterygota</taxon>
        <taxon>Neoptera</taxon>
        <taxon>Endopterygota</taxon>
        <taxon>Diptera</taxon>
        <taxon>Brachycera</taxon>
        <taxon>Muscomorpha</taxon>
        <taxon>Hippoboscoidea</taxon>
        <taxon>Glossinidae</taxon>
        <taxon>Glossina</taxon>
    </lineage>
</organism>
<dbReference type="VEuPathDB" id="VectorBase:GPPI008958"/>
<keyword evidence="4" id="KW-1185">Reference proteome</keyword>
<keyword evidence="1" id="KW-1133">Transmembrane helix</keyword>
<name>A0A1B0AUB4_9MUSC</name>
<dbReference type="EnsemblMetazoa" id="GPPI008958-RA">
    <property type="protein sequence ID" value="GPPI008958-PA"/>
    <property type="gene ID" value="GPPI008958"/>
</dbReference>
<evidence type="ECO:0000313" key="3">
    <source>
        <dbReference type="EnsemblMetazoa" id="GPPI008958-PA"/>
    </source>
</evidence>
<feature type="chain" id="PRO_5008404158" description="Secreted protein" evidence="2">
    <location>
        <begin position="23"/>
        <end position="83"/>
    </location>
</feature>